<dbReference type="AlphaFoldDB" id="A0AAD5BX25"/>
<sequence length="117" mass="13583">MSATRFVSLRNLHPFRTIQFPTKPLSSPTLRFRRRYSSSSASVITDETTTLTVTETTGDSHQQHPWPEWDMTVLKEACLSFGRHRFNSFRFLGYYRSLGIQETVETEAFYDCRGNHG</sequence>
<reference evidence="1" key="1">
    <citation type="submission" date="2022-06" db="EMBL/GenBank/DDBJ databases">
        <title>Uncovering the hologenomic basis of an extraordinary plant invasion.</title>
        <authorList>
            <person name="Bieker V.C."/>
            <person name="Martin M.D."/>
            <person name="Gilbert T."/>
            <person name="Hodgins K."/>
            <person name="Battlay P."/>
            <person name="Petersen B."/>
            <person name="Wilson J."/>
        </authorList>
    </citation>
    <scope>NUCLEOTIDE SEQUENCE</scope>
    <source>
        <strain evidence="1">AA19_3_7</strain>
        <tissue evidence="1">Leaf</tissue>
    </source>
</reference>
<protein>
    <submittedName>
        <fullName evidence="1">Uncharacterized protein</fullName>
    </submittedName>
</protein>
<evidence type="ECO:0000313" key="1">
    <source>
        <dbReference type="EMBL" id="KAI7730043.1"/>
    </source>
</evidence>
<evidence type="ECO:0000313" key="2">
    <source>
        <dbReference type="Proteomes" id="UP001206925"/>
    </source>
</evidence>
<dbReference type="Proteomes" id="UP001206925">
    <property type="component" value="Unassembled WGS sequence"/>
</dbReference>
<proteinExistence type="predicted"/>
<accession>A0AAD5BX25</accession>
<gene>
    <name evidence="1" type="ORF">M8C21_019994</name>
</gene>
<comment type="caution">
    <text evidence="1">The sequence shown here is derived from an EMBL/GenBank/DDBJ whole genome shotgun (WGS) entry which is preliminary data.</text>
</comment>
<organism evidence="1 2">
    <name type="scientific">Ambrosia artemisiifolia</name>
    <name type="common">Common ragweed</name>
    <dbReference type="NCBI Taxonomy" id="4212"/>
    <lineage>
        <taxon>Eukaryota</taxon>
        <taxon>Viridiplantae</taxon>
        <taxon>Streptophyta</taxon>
        <taxon>Embryophyta</taxon>
        <taxon>Tracheophyta</taxon>
        <taxon>Spermatophyta</taxon>
        <taxon>Magnoliopsida</taxon>
        <taxon>eudicotyledons</taxon>
        <taxon>Gunneridae</taxon>
        <taxon>Pentapetalae</taxon>
        <taxon>asterids</taxon>
        <taxon>campanulids</taxon>
        <taxon>Asterales</taxon>
        <taxon>Asteraceae</taxon>
        <taxon>Asteroideae</taxon>
        <taxon>Heliantheae alliance</taxon>
        <taxon>Heliantheae</taxon>
        <taxon>Ambrosia</taxon>
    </lineage>
</organism>
<dbReference type="EMBL" id="JAMZMK010010852">
    <property type="protein sequence ID" value="KAI7730043.1"/>
    <property type="molecule type" value="Genomic_DNA"/>
</dbReference>
<name>A0AAD5BX25_AMBAR</name>
<keyword evidence="2" id="KW-1185">Reference proteome</keyword>